<gene>
    <name evidence="2" type="ORF">EGYM00163_LOCUS32008</name>
</gene>
<feature type="compositionally biased region" description="Polar residues" evidence="1">
    <location>
        <begin position="88"/>
        <end position="98"/>
    </location>
</feature>
<reference evidence="2" key="1">
    <citation type="submission" date="2021-01" db="EMBL/GenBank/DDBJ databases">
        <authorList>
            <person name="Corre E."/>
            <person name="Pelletier E."/>
            <person name="Niang G."/>
            <person name="Scheremetjew M."/>
            <person name="Finn R."/>
            <person name="Kale V."/>
            <person name="Holt S."/>
            <person name="Cochrane G."/>
            <person name="Meng A."/>
            <person name="Brown T."/>
            <person name="Cohen L."/>
        </authorList>
    </citation>
    <scope>NUCLEOTIDE SEQUENCE</scope>
    <source>
        <strain evidence="2">CCMP1594</strain>
    </source>
</reference>
<name>A0A7S4LCS5_9EUGL</name>
<proteinExistence type="predicted"/>
<dbReference type="AlphaFoldDB" id="A0A7S4LCS5"/>
<evidence type="ECO:0000256" key="1">
    <source>
        <dbReference type="SAM" id="MobiDB-lite"/>
    </source>
</evidence>
<dbReference type="EMBL" id="HBJA01092127">
    <property type="protein sequence ID" value="CAE0820836.1"/>
    <property type="molecule type" value="Transcribed_RNA"/>
</dbReference>
<protein>
    <submittedName>
        <fullName evidence="2">Uncharacterized protein</fullName>
    </submittedName>
</protein>
<evidence type="ECO:0000313" key="2">
    <source>
        <dbReference type="EMBL" id="CAE0820836.1"/>
    </source>
</evidence>
<accession>A0A7S4LCS5</accession>
<organism evidence="2">
    <name type="scientific">Eutreptiella gymnastica</name>
    <dbReference type="NCBI Taxonomy" id="73025"/>
    <lineage>
        <taxon>Eukaryota</taxon>
        <taxon>Discoba</taxon>
        <taxon>Euglenozoa</taxon>
        <taxon>Euglenida</taxon>
        <taxon>Spirocuta</taxon>
        <taxon>Euglenophyceae</taxon>
        <taxon>Eutreptiales</taxon>
        <taxon>Eutreptiaceae</taxon>
        <taxon>Eutreptiella</taxon>
    </lineage>
</organism>
<sequence>MNLSVPSSSMLGSLSAGTCRTAQSTCCCVSKNHQRKFRQLVNGDWKRASMVGNPLGAHTGPQRTQDVVARLEVWQSARRAPLCATPLTGGNTWKQDGTANPRVSEGRMSDDCQALLLQVGEDEEEEIKEETETSRY</sequence>
<feature type="region of interest" description="Disordered" evidence="1">
    <location>
        <begin position="85"/>
        <end position="107"/>
    </location>
</feature>